<dbReference type="AlphaFoldDB" id="A0A0L0SFF5"/>
<dbReference type="Proteomes" id="UP000054350">
    <property type="component" value="Unassembled WGS sequence"/>
</dbReference>
<sequence length="130" mass="13217">MTAAASPRLGRSPGLGMGARAASHDQLLATVATRLSRADLSAVTAAATPSLPLHRAGITSPSSSSAISTKDMVAKTARSVVAARAGSVLGRQAILKSDHFPLGISEHLPGVHLQGAPNFRMLDLNVFGVA</sequence>
<reference evidence="2" key="2">
    <citation type="submission" date="2009-11" db="EMBL/GenBank/DDBJ databases">
        <title>The Genome Sequence of Allomyces macrogynus strain ATCC 38327.</title>
        <authorList>
            <consortium name="The Broad Institute Genome Sequencing Platform"/>
            <person name="Russ C."/>
            <person name="Cuomo C."/>
            <person name="Shea T."/>
            <person name="Young S.K."/>
            <person name="Zeng Q."/>
            <person name="Koehrsen M."/>
            <person name="Haas B."/>
            <person name="Borodovsky M."/>
            <person name="Guigo R."/>
            <person name="Alvarado L."/>
            <person name="Berlin A."/>
            <person name="Borenstein D."/>
            <person name="Chen Z."/>
            <person name="Engels R."/>
            <person name="Freedman E."/>
            <person name="Gellesch M."/>
            <person name="Goldberg J."/>
            <person name="Griggs A."/>
            <person name="Gujja S."/>
            <person name="Heiman D."/>
            <person name="Hepburn T."/>
            <person name="Howarth C."/>
            <person name="Jen D."/>
            <person name="Larson L."/>
            <person name="Lewis B."/>
            <person name="Mehta T."/>
            <person name="Park D."/>
            <person name="Pearson M."/>
            <person name="Roberts A."/>
            <person name="Saif S."/>
            <person name="Shenoy N."/>
            <person name="Sisk P."/>
            <person name="Stolte C."/>
            <person name="Sykes S."/>
            <person name="Walk T."/>
            <person name="White J."/>
            <person name="Yandava C."/>
            <person name="Burger G."/>
            <person name="Gray M.W."/>
            <person name="Holland P.W.H."/>
            <person name="King N."/>
            <person name="Lang F.B.F."/>
            <person name="Roger A.J."/>
            <person name="Ruiz-Trillo I."/>
            <person name="Lander E."/>
            <person name="Nusbaum C."/>
        </authorList>
    </citation>
    <scope>NUCLEOTIDE SEQUENCE [LARGE SCALE GENOMIC DNA]</scope>
    <source>
        <strain evidence="2">ATCC 38327</strain>
    </source>
</reference>
<evidence type="ECO:0000313" key="1">
    <source>
        <dbReference type="EMBL" id="KNE61258.1"/>
    </source>
</evidence>
<dbReference type="OrthoDB" id="66369at2759"/>
<reference evidence="1 2" key="1">
    <citation type="submission" date="2009-11" db="EMBL/GenBank/DDBJ databases">
        <title>Annotation of Allomyces macrogynus ATCC 38327.</title>
        <authorList>
            <consortium name="The Broad Institute Genome Sequencing Platform"/>
            <person name="Russ C."/>
            <person name="Cuomo C."/>
            <person name="Burger G."/>
            <person name="Gray M.W."/>
            <person name="Holland P.W.H."/>
            <person name="King N."/>
            <person name="Lang F.B.F."/>
            <person name="Roger A.J."/>
            <person name="Ruiz-Trillo I."/>
            <person name="Young S.K."/>
            <person name="Zeng Q."/>
            <person name="Gargeya S."/>
            <person name="Fitzgerald M."/>
            <person name="Haas B."/>
            <person name="Abouelleil A."/>
            <person name="Alvarado L."/>
            <person name="Arachchi H.M."/>
            <person name="Berlin A."/>
            <person name="Chapman S.B."/>
            <person name="Gearin G."/>
            <person name="Goldberg J."/>
            <person name="Griggs A."/>
            <person name="Gujja S."/>
            <person name="Hansen M."/>
            <person name="Heiman D."/>
            <person name="Howarth C."/>
            <person name="Larimer J."/>
            <person name="Lui A."/>
            <person name="MacDonald P.J.P."/>
            <person name="McCowen C."/>
            <person name="Montmayeur A."/>
            <person name="Murphy C."/>
            <person name="Neiman D."/>
            <person name="Pearson M."/>
            <person name="Priest M."/>
            <person name="Roberts A."/>
            <person name="Saif S."/>
            <person name="Shea T."/>
            <person name="Sisk P."/>
            <person name="Stolte C."/>
            <person name="Sykes S."/>
            <person name="Wortman J."/>
            <person name="Nusbaum C."/>
            <person name="Birren B."/>
        </authorList>
    </citation>
    <scope>NUCLEOTIDE SEQUENCE [LARGE SCALE GENOMIC DNA]</scope>
    <source>
        <strain evidence="1 2">ATCC 38327</strain>
    </source>
</reference>
<proteinExistence type="predicted"/>
<accession>A0A0L0SFF5</accession>
<evidence type="ECO:0000313" key="2">
    <source>
        <dbReference type="Proteomes" id="UP000054350"/>
    </source>
</evidence>
<protein>
    <submittedName>
        <fullName evidence="1">Uncharacterized protein</fullName>
    </submittedName>
</protein>
<name>A0A0L0SFF5_ALLM3</name>
<dbReference type="EMBL" id="GG745337">
    <property type="protein sequence ID" value="KNE61258.1"/>
    <property type="molecule type" value="Genomic_DNA"/>
</dbReference>
<dbReference type="VEuPathDB" id="FungiDB:AMAG_18758"/>
<gene>
    <name evidence="1" type="ORF">AMAG_18758</name>
</gene>
<organism evidence="1 2">
    <name type="scientific">Allomyces macrogynus (strain ATCC 38327)</name>
    <name type="common">Allomyces javanicus var. macrogynus</name>
    <dbReference type="NCBI Taxonomy" id="578462"/>
    <lineage>
        <taxon>Eukaryota</taxon>
        <taxon>Fungi</taxon>
        <taxon>Fungi incertae sedis</taxon>
        <taxon>Blastocladiomycota</taxon>
        <taxon>Blastocladiomycetes</taxon>
        <taxon>Blastocladiales</taxon>
        <taxon>Blastocladiaceae</taxon>
        <taxon>Allomyces</taxon>
    </lineage>
</organism>
<keyword evidence="2" id="KW-1185">Reference proteome</keyword>